<feature type="repeat" description="PPR" evidence="3">
    <location>
        <begin position="119"/>
        <end position="153"/>
    </location>
</feature>
<evidence type="ECO:0000256" key="3">
    <source>
        <dbReference type="PROSITE-ProRule" id="PRU00708"/>
    </source>
</evidence>
<evidence type="ECO:0000256" key="2">
    <source>
        <dbReference type="ARBA" id="ARBA00022737"/>
    </source>
</evidence>
<reference evidence="4 5" key="1">
    <citation type="journal article" date="2022" name="Nat. Genet.">
        <title>Improved pea reference genome and pan-genome highlight genomic features and evolutionary characteristics.</title>
        <authorList>
            <person name="Yang T."/>
            <person name="Liu R."/>
            <person name="Luo Y."/>
            <person name="Hu S."/>
            <person name="Wang D."/>
            <person name="Wang C."/>
            <person name="Pandey M.K."/>
            <person name="Ge S."/>
            <person name="Xu Q."/>
            <person name="Li N."/>
            <person name="Li G."/>
            <person name="Huang Y."/>
            <person name="Saxena R.K."/>
            <person name="Ji Y."/>
            <person name="Li M."/>
            <person name="Yan X."/>
            <person name="He Y."/>
            <person name="Liu Y."/>
            <person name="Wang X."/>
            <person name="Xiang C."/>
            <person name="Varshney R.K."/>
            <person name="Ding H."/>
            <person name="Gao S."/>
            <person name="Zong X."/>
        </authorList>
    </citation>
    <scope>NUCLEOTIDE SEQUENCE [LARGE SCALE GENOMIC DNA]</scope>
    <source>
        <strain evidence="4 5">cv. Zhongwan 6</strain>
    </source>
</reference>
<protein>
    <recommendedName>
        <fullName evidence="6">Pentatricopeptide repeat-containing protein</fullName>
    </recommendedName>
</protein>
<feature type="repeat" description="PPR" evidence="3">
    <location>
        <begin position="264"/>
        <end position="298"/>
    </location>
</feature>
<sequence>GYSFETMQRTRWCQCKKPLTTFLLLPHKPKSSILLTLPFSTTHSSLSQHTISTILHSLCDSNRFSEAHQRFSLFLSSGSIPDHRTCNLLLARLLRSKTPFQTWTLVKSMIHTKPGFVPSLVNYNRLMDQFCFIHRPFDAHRLFFDMKNRGHCPNVVSYTTLINGYCSVGGIRDALKVFDEMLDSGLEPNSMTYSTLIRGFLRERDLEGGRELMCKLWERMNLEVELVVKVAAFANLIDSLCKEGFFNEVFEIAEEMPCRSCLSEEVVYGQMIDSFCKVGRYHGASRIVYLMRKRGFVPSDVSYNYIIHGLSKDGDCMRGYQLLDEGAEFGFSLCEHTYKVLVEALCHALDVDKAREVLKLMLCKEGVDKTRIFNIYLRALCLVNNPTELLNVLVFMLESQCQTDVITLNTVINGFCKTGRVGEALKVLDDMLMGKFCAPDVVTFTTLISGLLDAEKVDEALDLFKRGMPGNGLKPGVVTYNVLIRGLYKLQRPSDAFGVFNNMVSDGISPDSTTYTVIVEGLCQCDQIEEAKSFWQSVIWPSGIHDNFVYTAILKGLCGSGMFVEACHFLYELVDSGVSPNIYSYNILINRACNLGFRREAYQIVREMNKNGVTPDCVTWRILHKLQSKARKPTSNGEPMAYNACYDKM</sequence>
<dbReference type="Gramene" id="Psat03G0407200-T1">
    <property type="protein sequence ID" value="KAI5429310.1"/>
    <property type="gene ID" value="KIW84_034072"/>
</dbReference>
<feature type="repeat" description="PPR" evidence="3">
    <location>
        <begin position="440"/>
        <end position="475"/>
    </location>
</feature>
<dbReference type="Pfam" id="PF12854">
    <property type="entry name" value="PPR_1"/>
    <property type="match status" value="2"/>
</dbReference>
<gene>
    <name evidence="4" type="ORF">KIW84_034072</name>
</gene>
<dbReference type="EMBL" id="JAMSHJ010000003">
    <property type="protein sequence ID" value="KAI5429310.1"/>
    <property type="molecule type" value="Genomic_DNA"/>
</dbReference>
<dbReference type="AlphaFoldDB" id="A0A9D4Y1R0"/>
<organism evidence="4 5">
    <name type="scientific">Pisum sativum</name>
    <name type="common">Garden pea</name>
    <name type="synonym">Lathyrus oleraceus</name>
    <dbReference type="NCBI Taxonomy" id="3888"/>
    <lineage>
        <taxon>Eukaryota</taxon>
        <taxon>Viridiplantae</taxon>
        <taxon>Streptophyta</taxon>
        <taxon>Embryophyta</taxon>
        <taxon>Tracheophyta</taxon>
        <taxon>Spermatophyta</taxon>
        <taxon>Magnoliopsida</taxon>
        <taxon>eudicotyledons</taxon>
        <taxon>Gunneridae</taxon>
        <taxon>Pentapetalae</taxon>
        <taxon>rosids</taxon>
        <taxon>fabids</taxon>
        <taxon>Fabales</taxon>
        <taxon>Fabaceae</taxon>
        <taxon>Papilionoideae</taxon>
        <taxon>50 kb inversion clade</taxon>
        <taxon>NPAAA clade</taxon>
        <taxon>Hologalegina</taxon>
        <taxon>IRL clade</taxon>
        <taxon>Fabeae</taxon>
        <taxon>Lathyrus</taxon>
    </lineage>
</organism>
<feature type="repeat" description="PPR" evidence="3">
    <location>
        <begin position="154"/>
        <end position="188"/>
    </location>
</feature>
<evidence type="ECO:0008006" key="6">
    <source>
        <dbReference type="Google" id="ProtNLM"/>
    </source>
</evidence>
<name>A0A9D4Y1R0_PEA</name>
<dbReference type="InterPro" id="IPR002885">
    <property type="entry name" value="PPR_rpt"/>
</dbReference>
<feature type="repeat" description="PPR" evidence="3">
    <location>
        <begin position="546"/>
        <end position="580"/>
    </location>
</feature>
<dbReference type="Pfam" id="PF01535">
    <property type="entry name" value="PPR"/>
    <property type="match status" value="3"/>
</dbReference>
<dbReference type="Gene3D" id="1.25.40.10">
    <property type="entry name" value="Tetratricopeptide repeat domain"/>
    <property type="match status" value="5"/>
</dbReference>
<accession>A0A9D4Y1R0</accession>
<keyword evidence="2" id="KW-0677">Repeat</keyword>
<comment type="caution">
    <text evidence="4">The sequence shown here is derived from an EMBL/GenBank/DDBJ whole genome shotgun (WGS) entry which is preliminary data.</text>
</comment>
<comment type="similarity">
    <text evidence="1">Belongs to the PPR family. P subfamily.</text>
</comment>
<evidence type="ECO:0000313" key="4">
    <source>
        <dbReference type="EMBL" id="KAI5429310.1"/>
    </source>
</evidence>
<evidence type="ECO:0000256" key="1">
    <source>
        <dbReference type="ARBA" id="ARBA00007626"/>
    </source>
</evidence>
<dbReference type="InterPro" id="IPR011990">
    <property type="entry name" value="TPR-like_helical_dom_sf"/>
</dbReference>
<dbReference type="PROSITE" id="PS51375">
    <property type="entry name" value="PPR"/>
    <property type="match status" value="8"/>
</dbReference>
<dbReference type="GO" id="GO:0003729">
    <property type="term" value="F:mRNA binding"/>
    <property type="evidence" value="ECO:0007669"/>
    <property type="project" value="TreeGrafter"/>
</dbReference>
<dbReference type="InterPro" id="IPR051240">
    <property type="entry name" value="Mito_RNA-Proc/Resp"/>
</dbReference>
<feature type="repeat" description="PPR" evidence="3">
    <location>
        <begin position="476"/>
        <end position="510"/>
    </location>
</feature>
<dbReference type="PANTHER" id="PTHR47933">
    <property type="entry name" value="PENTATRICOPEPTIDE REPEAT-CONTAINING PROTEIN 1, MITOCHONDRIAL"/>
    <property type="match status" value="1"/>
</dbReference>
<feature type="repeat" description="PPR" evidence="3">
    <location>
        <begin position="581"/>
        <end position="615"/>
    </location>
</feature>
<proteinExistence type="inferred from homology"/>
<dbReference type="Proteomes" id="UP001058974">
    <property type="component" value="Chromosome 3"/>
</dbReference>
<dbReference type="PANTHER" id="PTHR47933:SF11">
    <property type="entry name" value="PENTATRICOPEPTIDE REPEAT-CONTAINING PROTEIN 2"/>
    <property type="match status" value="1"/>
</dbReference>
<evidence type="ECO:0000313" key="5">
    <source>
        <dbReference type="Proteomes" id="UP001058974"/>
    </source>
</evidence>
<dbReference type="NCBIfam" id="TIGR00756">
    <property type="entry name" value="PPR"/>
    <property type="match status" value="8"/>
</dbReference>
<keyword evidence="5" id="KW-1185">Reference proteome</keyword>
<feature type="repeat" description="PPR" evidence="3">
    <location>
        <begin position="404"/>
        <end position="438"/>
    </location>
</feature>
<feature type="non-terminal residue" evidence="4">
    <location>
        <position position="1"/>
    </location>
</feature>
<dbReference type="Pfam" id="PF13041">
    <property type="entry name" value="PPR_2"/>
    <property type="match status" value="4"/>
</dbReference>